<keyword evidence="5" id="KW-1015">Disulfide bond</keyword>
<dbReference type="GO" id="GO:0009877">
    <property type="term" value="P:nodulation"/>
    <property type="evidence" value="ECO:0007669"/>
    <property type="project" value="UniProtKB-KW"/>
</dbReference>
<comment type="subcellular location">
    <subcellularLocation>
        <location evidence="1">Endomembrane system</location>
    </subcellularLocation>
</comment>
<accession>A0A0B2NXQ2</accession>
<organism evidence="10">
    <name type="scientific">Glycine soja</name>
    <name type="common">Wild soybean</name>
    <dbReference type="NCBI Taxonomy" id="3848"/>
    <lineage>
        <taxon>Eukaryota</taxon>
        <taxon>Viridiplantae</taxon>
        <taxon>Streptophyta</taxon>
        <taxon>Embryophyta</taxon>
        <taxon>Tracheophyta</taxon>
        <taxon>Spermatophyta</taxon>
        <taxon>Magnoliopsida</taxon>
        <taxon>eudicotyledons</taxon>
        <taxon>Gunneridae</taxon>
        <taxon>Pentapetalae</taxon>
        <taxon>rosids</taxon>
        <taxon>fabids</taxon>
        <taxon>Fabales</taxon>
        <taxon>Fabaceae</taxon>
        <taxon>Papilionoideae</taxon>
        <taxon>50 kb inversion clade</taxon>
        <taxon>NPAAA clade</taxon>
        <taxon>indigoferoid/millettioid clade</taxon>
        <taxon>Phaseoleae</taxon>
        <taxon>Glycine</taxon>
        <taxon>Glycine subgen. Soja</taxon>
    </lineage>
</organism>
<dbReference type="Pfam" id="PF02298">
    <property type="entry name" value="Cu_bind_like"/>
    <property type="match status" value="1"/>
</dbReference>
<evidence type="ECO:0000259" key="9">
    <source>
        <dbReference type="PROSITE" id="PS51485"/>
    </source>
</evidence>
<evidence type="ECO:0000256" key="7">
    <source>
        <dbReference type="ARBA" id="ARBA00035011"/>
    </source>
</evidence>
<comment type="function">
    <text evidence="8">May act as a carbohydrate transporter.</text>
</comment>
<dbReference type="InterPro" id="IPR039391">
    <property type="entry name" value="Phytocyanin-like"/>
</dbReference>
<dbReference type="GO" id="GO:0009055">
    <property type="term" value="F:electron transfer activity"/>
    <property type="evidence" value="ECO:0007669"/>
    <property type="project" value="InterPro"/>
</dbReference>
<dbReference type="EMBL" id="KN671227">
    <property type="protein sequence ID" value="KHN00069.1"/>
    <property type="molecule type" value="Genomic_DNA"/>
</dbReference>
<dbReference type="PANTHER" id="PTHR33021:SF522">
    <property type="entry name" value="PHYTOCYANIN DOMAIN-CONTAINING PROTEIN"/>
    <property type="match status" value="1"/>
</dbReference>
<dbReference type="Gene3D" id="2.60.40.420">
    <property type="entry name" value="Cupredoxins - blue copper proteins"/>
    <property type="match status" value="1"/>
</dbReference>
<feature type="domain" description="Phytocyanin" evidence="9">
    <location>
        <begin position="11"/>
        <end position="120"/>
    </location>
</feature>
<name>A0A0B2NXQ2_GLYSO</name>
<dbReference type="SUPFAM" id="SSF49503">
    <property type="entry name" value="Cupredoxins"/>
    <property type="match status" value="1"/>
</dbReference>
<evidence type="ECO:0000256" key="5">
    <source>
        <dbReference type="ARBA" id="ARBA00023157"/>
    </source>
</evidence>
<evidence type="ECO:0000256" key="8">
    <source>
        <dbReference type="ARBA" id="ARBA00037626"/>
    </source>
</evidence>
<comment type="similarity">
    <text evidence="7">Belongs to the early nodulin-like (ENODL) family.</text>
</comment>
<evidence type="ECO:0000256" key="4">
    <source>
        <dbReference type="ARBA" id="ARBA00023136"/>
    </source>
</evidence>
<dbReference type="GO" id="GO:0012505">
    <property type="term" value="C:endomembrane system"/>
    <property type="evidence" value="ECO:0007669"/>
    <property type="project" value="UniProtKB-SubCell"/>
</dbReference>
<proteinExistence type="inferred from homology"/>
<evidence type="ECO:0000256" key="1">
    <source>
        <dbReference type="ARBA" id="ARBA00004308"/>
    </source>
</evidence>
<dbReference type="GO" id="GO:0005886">
    <property type="term" value="C:plasma membrane"/>
    <property type="evidence" value="ECO:0007669"/>
    <property type="project" value="TreeGrafter"/>
</dbReference>
<keyword evidence="6" id="KW-0325">Glycoprotein</keyword>
<reference evidence="10" key="1">
    <citation type="submission" date="2014-07" db="EMBL/GenBank/DDBJ databases">
        <title>Identification of a novel salt tolerance gene in wild soybean by whole-genome sequencing.</title>
        <authorList>
            <person name="Lam H.-M."/>
            <person name="Qi X."/>
            <person name="Li M.-W."/>
            <person name="Liu X."/>
            <person name="Xie M."/>
            <person name="Ni M."/>
            <person name="Xu X."/>
        </authorList>
    </citation>
    <scope>NUCLEOTIDE SEQUENCE [LARGE SCALE GENOMIC DNA]</scope>
    <source>
        <tissue evidence="10">Root</tissue>
    </source>
</reference>
<dbReference type="PROSITE" id="PS51485">
    <property type="entry name" value="PHYTOCYANIN"/>
    <property type="match status" value="1"/>
</dbReference>
<dbReference type="InterPro" id="IPR008972">
    <property type="entry name" value="Cupredoxin"/>
</dbReference>
<dbReference type="PANTHER" id="PTHR33021">
    <property type="entry name" value="BLUE COPPER PROTEIN"/>
    <property type="match status" value="1"/>
</dbReference>
<evidence type="ECO:0000256" key="3">
    <source>
        <dbReference type="ARBA" id="ARBA00022729"/>
    </source>
</evidence>
<keyword evidence="2" id="KW-0536">Nodulation</keyword>
<dbReference type="Proteomes" id="UP000053555">
    <property type="component" value="Unassembled WGS sequence"/>
</dbReference>
<evidence type="ECO:0000313" key="10">
    <source>
        <dbReference type="EMBL" id="KHN00069.1"/>
    </source>
</evidence>
<keyword evidence="3" id="KW-0732">Signal</keyword>
<protein>
    <submittedName>
        <fullName evidence="10">Blue copper protein</fullName>
    </submittedName>
</protein>
<dbReference type="InterPro" id="IPR003245">
    <property type="entry name" value="Phytocyanin_dom"/>
</dbReference>
<sequence length="151" mass="16656">MVFIIGVAEATDYIVGEGFGWSVPSNESFYTDWASTKRFFVGDNLIFNISGEHSVGIRTEATYYENCNTSLLTGFTFIGVNGSNSMFRHNIIPPTGPRYFLCTVGNHCERGQKFSISVESHPDSAAPTTLSFRILSAFLSSLAVYFFTVTS</sequence>
<dbReference type="AlphaFoldDB" id="A0A0B2NXQ2"/>
<evidence type="ECO:0000256" key="6">
    <source>
        <dbReference type="ARBA" id="ARBA00023180"/>
    </source>
</evidence>
<keyword evidence="4" id="KW-0472">Membrane</keyword>
<dbReference type="FunFam" id="2.60.40.420:FF:000034">
    <property type="entry name" value="Cupredoxin superfamily protein"/>
    <property type="match status" value="1"/>
</dbReference>
<evidence type="ECO:0000256" key="2">
    <source>
        <dbReference type="ARBA" id="ARBA00022458"/>
    </source>
</evidence>
<gene>
    <name evidence="10" type="ORF">glysoja_050054</name>
</gene>